<keyword evidence="1" id="KW-0805">Transcription regulation</keyword>
<gene>
    <name evidence="5" type="ORF">GCM10007047_25730</name>
</gene>
<proteinExistence type="predicted"/>
<dbReference type="Proteomes" id="UP000642829">
    <property type="component" value="Unassembled WGS sequence"/>
</dbReference>
<dbReference type="PROSITE" id="PS01124">
    <property type="entry name" value="HTH_ARAC_FAMILY_2"/>
    <property type="match status" value="1"/>
</dbReference>
<dbReference type="SMART" id="SM00342">
    <property type="entry name" value="HTH_ARAC"/>
    <property type="match status" value="1"/>
</dbReference>
<dbReference type="SUPFAM" id="SSF46689">
    <property type="entry name" value="Homeodomain-like"/>
    <property type="match status" value="2"/>
</dbReference>
<dbReference type="RefSeq" id="WP_189515845.1">
    <property type="nucleotide sequence ID" value="NZ_BMXG01000017.1"/>
</dbReference>
<dbReference type="PANTHER" id="PTHR43280:SF28">
    <property type="entry name" value="HTH-TYPE TRANSCRIPTIONAL ACTIVATOR RHAS"/>
    <property type="match status" value="1"/>
</dbReference>
<evidence type="ECO:0000256" key="2">
    <source>
        <dbReference type="ARBA" id="ARBA00023125"/>
    </source>
</evidence>
<name>A0A8J3GE82_9BACT</name>
<evidence type="ECO:0000259" key="4">
    <source>
        <dbReference type="PROSITE" id="PS01124"/>
    </source>
</evidence>
<evidence type="ECO:0000256" key="1">
    <source>
        <dbReference type="ARBA" id="ARBA00023015"/>
    </source>
</evidence>
<keyword evidence="2" id="KW-0238">DNA-binding</keyword>
<reference evidence="5" key="1">
    <citation type="journal article" date="2014" name="Int. J. Syst. Evol. Microbiol.">
        <title>Complete genome sequence of Corynebacterium casei LMG S-19264T (=DSM 44701T), isolated from a smear-ripened cheese.</title>
        <authorList>
            <consortium name="US DOE Joint Genome Institute (JGI-PGF)"/>
            <person name="Walter F."/>
            <person name="Albersmeier A."/>
            <person name="Kalinowski J."/>
            <person name="Ruckert C."/>
        </authorList>
    </citation>
    <scope>NUCLEOTIDE SEQUENCE</scope>
    <source>
        <strain evidence="5">KCTC 12870</strain>
    </source>
</reference>
<feature type="domain" description="HTH araC/xylS-type" evidence="4">
    <location>
        <begin position="222"/>
        <end position="320"/>
    </location>
</feature>
<dbReference type="PANTHER" id="PTHR43280">
    <property type="entry name" value="ARAC-FAMILY TRANSCRIPTIONAL REGULATOR"/>
    <property type="match status" value="1"/>
</dbReference>
<sequence length="324" mass="36857">MSLDDKDDALHDCIYGGPNPVEVIEERLATAGIAFPVMTSVRYEADFVNDWAGWAFRPGDGLVYQTAAARPGRGDEWRLARDPLEWQWSLQQCIVELRRRNLPATGIDTRPEAEARFRQLALQHCQTARPPWREAVTCWSDVVLRQTDRKIHDTQRAFLRFLLDASVPLDTIGVVGHRFHHAMQQLLASFSPSALIHWLMQGLEIAQEQLVRQNRRLDEPMRRALAYVQAHLAESLSLENVAGAIPMSSAAFSRKFKSVMGQTYTDYIQAVRLERAIPLLLRTNRTVLDIALDCGFGSVEQFHRVFKQRMGVTPLAYRHGRVTA</sequence>
<dbReference type="InterPro" id="IPR009057">
    <property type="entry name" value="Homeodomain-like_sf"/>
</dbReference>
<comment type="caution">
    <text evidence="5">The sequence shown here is derived from an EMBL/GenBank/DDBJ whole genome shotgun (WGS) entry which is preliminary data.</text>
</comment>
<evidence type="ECO:0000256" key="3">
    <source>
        <dbReference type="ARBA" id="ARBA00023163"/>
    </source>
</evidence>
<dbReference type="InterPro" id="IPR018060">
    <property type="entry name" value="HTH_AraC"/>
</dbReference>
<dbReference type="EMBL" id="BMXG01000017">
    <property type="protein sequence ID" value="GHC07411.1"/>
    <property type="molecule type" value="Genomic_DNA"/>
</dbReference>
<accession>A0A8J3GE82</accession>
<dbReference type="Pfam" id="PF12833">
    <property type="entry name" value="HTH_18"/>
    <property type="match status" value="1"/>
</dbReference>
<dbReference type="InterPro" id="IPR018062">
    <property type="entry name" value="HTH_AraC-typ_CS"/>
</dbReference>
<dbReference type="GO" id="GO:0003700">
    <property type="term" value="F:DNA-binding transcription factor activity"/>
    <property type="evidence" value="ECO:0007669"/>
    <property type="project" value="InterPro"/>
</dbReference>
<dbReference type="GO" id="GO:0043565">
    <property type="term" value="F:sequence-specific DNA binding"/>
    <property type="evidence" value="ECO:0007669"/>
    <property type="project" value="InterPro"/>
</dbReference>
<evidence type="ECO:0000313" key="5">
    <source>
        <dbReference type="EMBL" id="GHC07411.1"/>
    </source>
</evidence>
<protein>
    <recommendedName>
        <fullName evidence="4">HTH araC/xylS-type domain-containing protein</fullName>
    </recommendedName>
</protein>
<dbReference type="PROSITE" id="PS00041">
    <property type="entry name" value="HTH_ARAC_FAMILY_1"/>
    <property type="match status" value="1"/>
</dbReference>
<dbReference type="Gene3D" id="1.10.10.60">
    <property type="entry name" value="Homeodomain-like"/>
    <property type="match status" value="2"/>
</dbReference>
<organism evidence="5 6">
    <name type="scientific">Cerasicoccus arenae</name>
    <dbReference type="NCBI Taxonomy" id="424488"/>
    <lineage>
        <taxon>Bacteria</taxon>
        <taxon>Pseudomonadati</taxon>
        <taxon>Verrucomicrobiota</taxon>
        <taxon>Opitutia</taxon>
        <taxon>Puniceicoccales</taxon>
        <taxon>Cerasicoccaceae</taxon>
        <taxon>Cerasicoccus</taxon>
    </lineage>
</organism>
<dbReference type="PRINTS" id="PR00032">
    <property type="entry name" value="HTHARAC"/>
</dbReference>
<dbReference type="InterPro" id="IPR020449">
    <property type="entry name" value="Tscrpt_reg_AraC-type_HTH"/>
</dbReference>
<keyword evidence="3" id="KW-0804">Transcription</keyword>
<dbReference type="AlphaFoldDB" id="A0A8J3GE82"/>
<keyword evidence="6" id="KW-1185">Reference proteome</keyword>
<reference evidence="5" key="2">
    <citation type="submission" date="2020-09" db="EMBL/GenBank/DDBJ databases">
        <authorList>
            <person name="Sun Q."/>
            <person name="Kim S."/>
        </authorList>
    </citation>
    <scope>NUCLEOTIDE SEQUENCE</scope>
    <source>
        <strain evidence="5">KCTC 12870</strain>
    </source>
</reference>
<evidence type="ECO:0000313" key="6">
    <source>
        <dbReference type="Proteomes" id="UP000642829"/>
    </source>
</evidence>